<dbReference type="GO" id="GO:0003677">
    <property type="term" value="F:DNA binding"/>
    <property type="evidence" value="ECO:0007669"/>
    <property type="project" value="UniProtKB-KW"/>
</dbReference>
<dbReference type="AlphaFoldDB" id="A0A3R6FIB3"/>
<dbReference type="EMBL" id="QRNO01000049">
    <property type="protein sequence ID" value="RHK49058.1"/>
    <property type="molecule type" value="Genomic_DNA"/>
</dbReference>
<comment type="caution">
    <text evidence="3">The sequence shown here is derived from an EMBL/GenBank/DDBJ whole genome shotgun (WGS) entry which is preliminary data.</text>
</comment>
<feature type="domain" description="HU" evidence="2">
    <location>
        <begin position="10"/>
        <end position="125"/>
    </location>
</feature>
<evidence type="ECO:0000313" key="4">
    <source>
        <dbReference type="Proteomes" id="UP000286598"/>
    </source>
</evidence>
<dbReference type="Proteomes" id="UP000286598">
    <property type="component" value="Unassembled WGS sequence"/>
</dbReference>
<protein>
    <recommendedName>
        <fullName evidence="2">HU domain-containing protein</fullName>
    </recommendedName>
</protein>
<organism evidence="3 4">
    <name type="scientific">Leyella stercorea</name>
    <dbReference type="NCBI Taxonomy" id="363265"/>
    <lineage>
        <taxon>Bacteria</taxon>
        <taxon>Pseudomonadati</taxon>
        <taxon>Bacteroidota</taxon>
        <taxon>Bacteroidia</taxon>
        <taxon>Bacteroidales</taxon>
        <taxon>Prevotellaceae</taxon>
        <taxon>Leyella</taxon>
    </lineage>
</organism>
<accession>A0A3R6FIB3</accession>
<reference evidence="3 4" key="1">
    <citation type="submission" date="2018-08" db="EMBL/GenBank/DDBJ databases">
        <title>A genome reference for cultivated species of the human gut microbiota.</title>
        <authorList>
            <person name="Zou Y."/>
            <person name="Xue W."/>
            <person name="Luo G."/>
        </authorList>
    </citation>
    <scope>NUCLEOTIDE SEQUENCE [LARGE SCALE GENOMIC DNA]</scope>
    <source>
        <strain evidence="3 4">AF42-9</strain>
    </source>
</reference>
<proteinExistence type="predicted"/>
<dbReference type="InterPro" id="IPR010992">
    <property type="entry name" value="IHF-like_DNA-bd_dom_sf"/>
</dbReference>
<dbReference type="InterPro" id="IPR041607">
    <property type="entry name" value="HU-HIG"/>
</dbReference>
<evidence type="ECO:0000259" key="2">
    <source>
        <dbReference type="Pfam" id="PF18291"/>
    </source>
</evidence>
<sequence length="147" mass="16758">MAKLITKKYKNNNKSSAAYGRWYGRFVYTETLSTEEFAQHISNHGSPFDRATILGVLMAACDCLVELVKDSKRVRFGDLGTFYLSPETYGSPTEKEFTADNVMKVHLRFWPNQKRSYALDSVSIRKVASFVDINQLNDKPVDTDSKE</sequence>
<dbReference type="Pfam" id="PF18291">
    <property type="entry name" value="HU-HIG"/>
    <property type="match status" value="1"/>
</dbReference>
<keyword evidence="1" id="KW-0238">DNA-binding</keyword>
<keyword evidence="4" id="KW-1185">Reference proteome</keyword>
<evidence type="ECO:0000313" key="3">
    <source>
        <dbReference type="EMBL" id="RHK49058.1"/>
    </source>
</evidence>
<name>A0A3R6FIB3_9BACT</name>
<dbReference type="OrthoDB" id="1071520at2"/>
<gene>
    <name evidence="3" type="ORF">DW060_09535</name>
</gene>
<evidence type="ECO:0000256" key="1">
    <source>
        <dbReference type="ARBA" id="ARBA00023125"/>
    </source>
</evidence>
<dbReference type="SUPFAM" id="SSF47729">
    <property type="entry name" value="IHF-like DNA-binding proteins"/>
    <property type="match status" value="1"/>
</dbReference>